<dbReference type="EMBL" id="PYDT01000006">
    <property type="protein sequence ID" value="THU58507.1"/>
    <property type="molecule type" value="Genomic_DNA"/>
</dbReference>
<dbReference type="GO" id="GO:0006887">
    <property type="term" value="P:exocytosis"/>
    <property type="evidence" value="ECO:0007669"/>
    <property type="project" value="UniProtKB-KW"/>
</dbReference>
<dbReference type="GO" id="GO:0005546">
    <property type="term" value="F:phosphatidylinositol-4,5-bisphosphate binding"/>
    <property type="evidence" value="ECO:0007669"/>
    <property type="project" value="InterPro"/>
</dbReference>
<reference evidence="5 6" key="1">
    <citation type="journal article" date="2019" name="Nat. Plants">
        <title>Genome sequencing of Musa balbisiana reveals subgenome evolution and function divergence in polyploid bananas.</title>
        <authorList>
            <person name="Yao X."/>
        </authorList>
    </citation>
    <scope>NUCLEOTIDE SEQUENCE [LARGE SCALE GENOMIC DNA]</scope>
    <source>
        <strain evidence="6">cv. DH-PKW</strain>
        <tissue evidence="5">Leaves</tissue>
    </source>
</reference>
<gene>
    <name evidence="5" type="ORF">C4D60_Mb03t15040</name>
</gene>
<dbReference type="Pfam" id="PF03081">
    <property type="entry name" value="Exo70_C"/>
    <property type="match status" value="1"/>
</dbReference>
<evidence type="ECO:0000313" key="5">
    <source>
        <dbReference type="EMBL" id="THU58507.1"/>
    </source>
</evidence>
<dbReference type="Proteomes" id="UP000317650">
    <property type="component" value="Chromosome 3"/>
</dbReference>
<comment type="similarity">
    <text evidence="1 3">Belongs to the EXO70 family.</text>
</comment>
<keyword evidence="6" id="KW-1185">Reference proteome</keyword>
<evidence type="ECO:0000313" key="6">
    <source>
        <dbReference type="Proteomes" id="UP000317650"/>
    </source>
</evidence>
<dbReference type="PANTHER" id="PTHR12542:SF142">
    <property type="entry name" value="EXOCYST SUBUNIT EXO70 FAMILY PROTEIN"/>
    <property type="match status" value="1"/>
</dbReference>
<feature type="domain" description="Exocyst complex subunit Exo70 C-terminal" evidence="4">
    <location>
        <begin position="298"/>
        <end position="653"/>
    </location>
</feature>
<keyword evidence="2 3" id="KW-0813">Transport</keyword>
<evidence type="ECO:0000256" key="1">
    <source>
        <dbReference type="ARBA" id="ARBA00006756"/>
    </source>
</evidence>
<dbReference type="GO" id="GO:0015031">
    <property type="term" value="P:protein transport"/>
    <property type="evidence" value="ECO:0007669"/>
    <property type="project" value="UniProtKB-KW"/>
</dbReference>
<dbReference type="Gene3D" id="1.20.1280.170">
    <property type="entry name" value="Exocyst complex component Exo70"/>
    <property type="match status" value="1"/>
</dbReference>
<dbReference type="InterPro" id="IPR046364">
    <property type="entry name" value="Exo70_C"/>
</dbReference>
<dbReference type="STRING" id="52838.A0A4S8J9Z5"/>
<organism evidence="5 6">
    <name type="scientific">Musa balbisiana</name>
    <name type="common">Banana</name>
    <dbReference type="NCBI Taxonomy" id="52838"/>
    <lineage>
        <taxon>Eukaryota</taxon>
        <taxon>Viridiplantae</taxon>
        <taxon>Streptophyta</taxon>
        <taxon>Embryophyta</taxon>
        <taxon>Tracheophyta</taxon>
        <taxon>Spermatophyta</taxon>
        <taxon>Magnoliopsida</taxon>
        <taxon>Liliopsida</taxon>
        <taxon>Zingiberales</taxon>
        <taxon>Musaceae</taxon>
        <taxon>Musa</taxon>
    </lineage>
</organism>
<comment type="function">
    <text evidence="3">Component of the exocyst complex.</text>
</comment>
<dbReference type="InterPro" id="IPR016159">
    <property type="entry name" value="Cullin_repeat-like_dom_sf"/>
</dbReference>
<sequence>MAAAPRADGSENVIATARHIVRSLATTSEAADDMMRILSAFDRRLSVVPDLFSPSPCAAGEDEAPSAAVDDEAPFSAVDREAPSSSSVDGEQSEADARLKAAERVIFHWDPSNPDSLLWDSPDTAAEYLSAVDEVLALTATSRGDLLACAEVTLQIAISRLGDEFRHLMIQNTDVLDAENLHDSIQRLFLSFRSPMSDAAAEDVEGSPLSEQCVVARATTIALSETQIPNLIRPEAISDLRQIADRMITAGSRNDICRVYTSVRCNILADCLTVLGADTVSSKEVRRMEWKTLDKKMKNWMQALKLVVGVISAERQLCEQILAGSDDLKEECFDEVAKFCVMHLLKFGEAIAEGQRTPERLFGILGMYEVLADVLPDIGALFLGDSKDFICEEVERVLLGMGDAVRGTLVEFGNAIQGETSKKALPGGEIHPLNRYVMNYIKLLVEYSTLLNQLLEDGSIDGRDSSEGGESMTPVAHRVLLLLSYLEVNLEEKSKLYEDAGMQYVFLMNNVLYIVQKVKESELMVLLGDNWVRKRQGQIRQYSMQYLRASWTKVLSFLKDEGLVGSSHGLSKTVLKEKFKSFNTAFEEIYKTQSAWKVPDPQLRAELRISISEMILPAYRAFLARFGGYLEGAWHSTKYIKYTVEDLEKCLADFFEGLPVPSSHFRRKLSLP</sequence>
<dbReference type="GO" id="GO:0000145">
    <property type="term" value="C:exocyst"/>
    <property type="evidence" value="ECO:0007669"/>
    <property type="project" value="InterPro"/>
</dbReference>
<dbReference type="SUPFAM" id="SSF74788">
    <property type="entry name" value="Cullin repeat-like"/>
    <property type="match status" value="1"/>
</dbReference>
<dbReference type="AlphaFoldDB" id="A0A4S8J9Z5"/>
<proteinExistence type="inferred from homology"/>
<accession>A0A4S8J9Z5</accession>
<keyword evidence="3" id="KW-0653">Protein transport</keyword>
<dbReference type="Pfam" id="PF20669">
    <property type="entry name" value="Exo70_N"/>
    <property type="match status" value="1"/>
</dbReference>
<comment type="caution">
    <text evidence="5">The sequence shown here is derived from an EMBL/GenBank/DDBJ whole genome shotgun (WGS) entry which is preliminary data.</text>
</comment>
<evidence type="ECO:0000259" key="4">
    <source>
        <dbReference type="Pfam" id="PF03081"/>
    </source>
</evidence>
<dbReference type="InterPro" id="IPR004140">
    <property type="entry name" value="Exo70"/>
</dbReference>
<evidence type="ECO:0000256" key="2">
    <source>
        <dbReference type="ARBA" id="ARBA00022448"/>
    </source>
</evidence>
<name>A0A4S8J9Z5_MUSBA</name>
<keyword evidence="3" id="KW-0268">Exocytosis</keyword>
<protein>
    <recommendedName>
        <fullName evidence="3">Exocyst subunit Exo70 family protein</fullName>
    </recommendedName>
</protein>
<dbReference type="PANTHER" id="PTHR12542">
    <property type="entry name" value="EXOCYST COMPLEX PROTEIN EXO70"/>
    <property type="match status" value="1"/>
</dbReference>
<evidence type="ECO:0000256" key="3">
    <source>
        <dbReference type="RuleBase" id="RU365026"/>
    </source>
</evidence>